<dbReference type="EMBL" id="JARZFX010000001">
    <property type="protein sequence ID" value="MEC5422319.1"/>
    <property type="molecule type" value="Genomic_DNA"/>
</dbReference>
<evidence type="ECO:0000256" key="2">
    <source>
        <dbReference type="ARBA" id="ARBA00022670"/>
    </source>
</evidence>
<dbReference type="PROSITE" id="PS00759">
    <property type="entry name" value="ARGE_DAPE_CPG2_2"/>
    <property type="match status" value="1"/>
</dbReference>
<dbReference type="RefSeq" id="WP_327605886.1">
    <property type="nucleotide sequence ID" value="NZ_JARZFX010000001.1"/>
</dbReference>
<comment type="cofactor">
    <cofactor evidence="1">
        <name>Zn(2+)</name>
        <dbReference type="ChEBI" id="CHEBI:29105"/>
    </cofactor>
</comment>
<evidence type="ECO:0000313" key="10">
    <source>
        <dbReference type="Proteomes" id="UP001335737"/>
    </source>
</evidence>
<dbReference type="SUPFAM" id="SSF53187">
    <property type="entry name" value="Zn-dependent exopeptidases"/>
    <property type="match status" value="1"/>
</dbReference>
<dbReference type="InterPro" id="IPR011650">
    <property type="entry name" value="Peptidase_M20_dimer"/>
</dbReference>
<keyword evidence="5" id="KW-0862">Zinc</keyword>
<dbReference type="InterPro" id="IPR010162">
    <property type="entry name" value="PepT-like"/>
</dbReference>
<proteinExistence type="inferred from homology"/>
<evidence type="ECO:0000256" key="7">
    <source>
        <dbReference type="PIRNR" id="PIRNR001123"/>
    </source>
</evidence>
<dbReference type="Proteomes" id="UP001335737">
    <property type="component" value="Unassembled WGS sequence"/>
</dbReference>
<dbReference type="InterPro" id="IPR036264">
    <property type="entry name" value="Bact_exopeptidase_dim_dom"/>
</dbReference>
<evidence type="ECO:0000259" key="8">
    <source>
        <dbReference type="Pfam" id="PF07687"/>
    </source>
</evidence>
<feature type="domain" description="Peptidase M20 dimerisation" evidence="8">
    <location>
        <begin position="185"/>
        <end position="275"/>
    </location>
</feature>
<keyword evidence="3" id="KW-0479">Metal-binding</keyword>
<evidence type="ECO:0000313" key="9">
    <source>
        <dbReference type="EMBL" id="MEC5422319.1"/>
    </source>
</evidence>
<dbReference type="SUPFAM" id="SSF55031">
    <property type="entry name" value="Bacterial exopeptidase dimerisation domain"/>
    <property type="match status" value="1"/>
</dbReference>
<name>A0ABU6KBX1_9BACI</name>
<evidence type="ECO:0000256" key="1">
    <source>
        <dbReference type="ARBA" id="ARBA00001947"/>
    </source>
</evidence>
<keyword evidence="6" id="KW-0482">Metalloprotease</keyword>
<dbReference type="PANTHER" id="PTHR42994">
    <property type="entry name" value="PEPTIDASE T"/>
    <property type="match status" value="1"/>
</dbReference>
<dbReference type="Pfam" id="PF07687">
    <property type="entry name" value="M20_dimer"/>
    <property type="match status" value="1"/>
</dbReference>
<comment type="caution">
    <text evidence="9">The sequence shown here is derived from an EMBL/GenBank/DDBJ whole genome shotgun (WGS) entry which is preliminary data.</text>
</comment>
<dbReference type="PIRSF" id="PIRSF001123">
    <property type="entry name" value="PepA_GA"/>
    <property type="match status" value="1"/>
</dbReference>
<comment type="similarity">
    <text evidence="7">Belongs to the peptidase M42 family.</text>
</comment>
<dbReference type="InterPro" id="IPR002933">
    <property type="entry name" value="Peptidase_M20"/>
</dbReference>
<dbReference type="Pfam" id="PF01546">
    <property type="entry name" value="Peptidase_M20"/>
    <property type="match status" value="1"/>
</dbReference>
<evidence type="ECO:0000256" key="6">
    <source>
        <dbReference type="ARBA" id="ARBA00023049"/>
    </source>
</evidence>
<keyword evidence="2" id="KW-0645">Protease</keyword>
<evidence type="ECO:0000256" key="4">
    <source>
        <dbReference type="ARBA" id="ARBA00022801"/>
    </source>
</evidence>
<dbReference type="Gene3D" id="3.30.70.360">
    <property type="match status" value="1"/>
</dbReference>
<dbReference type="InterPro" id="IPR001261">
    <property type="entry name" value="ArgE/DapE_CS"/>
</dbReference>
<sequence>MTAINQDRLINEFMELVQVDSETKFETEIAEVLKKKFTDLGVEVFEDSSKEQTGHGAGNLICTLKGNKTDVDTIYFTSHMDTVVPGKGINPSIKDGYIVSDGTTILGADDKAGIAAILEAIRTLKEKDMKHGDIQFIITAGEESGLVGAKALDGSLLTAKYGYALDSNGDVGDIIVAAPTQAKVSAVIKGKTAHAGVAPEKGISAITLAAKAIAKMPLGRIDDETTANIGRFEGGKQTNIVADHVEILAEARSLIPEKMEAQVAKMKEAFESTAKDLGGSADVTVKIMYPGFKQEAGDHVVEVARNAATTIGRQSKLLKSGGGSDANVIAGMGIPTVNLAVGYEEIHTTNERIAVDELVKITELVTAIIQEVARN</sequence>
<gene>
    <name evidence="9" type="ORF">QGM71_02295</name>
</gene>
<dbReference type="NCBIfam" id="TIGR01883">
    <property type="entry name" value="PepT-like"/>
    <property type="match status" value="1"/>
</dbReference>
<reference evidence="9 10" key="1">
    <citation type="journal article" date="2024" name="Int. J. Syst. Evol. Microbiol.">
        <title>Virgibacillus tibetensis sp. nov., isolated from salt lake on the Tibetan Plateau of China.</title>
        <authorList>
            <person name="Phurbu D."/>
            <person name="Liu Z.-X."/>
            <person name="Wang R."/>
            <person name="Zheng Y.-Y."/>
            <person name="Liu H.-C."/>
            <person name="Zhou Y.-G."/>
            <person name="Yu Y.-J."/>
            <person name="Li A.-H."/>
        </authorList>
    </citation>
    <scope>NUCLEOTIDE SEQUENCE [LARGE SCALE GENOMIC DNA]</scope>
    <source>
        <strain evidence="9 10">C22-A2</strain>
    </source>
</reference>
<dbReference type="PANTHER" id="PTHR42994:SF2">
    <property type="entry name" value="PEPTIDASE"/>
    <property type="match status" value="1"/>
</dbReference>
<evidence type="ECO:0000256" key="5">
    <source>
        <dbReference type="ARBA" id="ARBA00022833"/>
    </source>
</evidence>
<evidence type="ECO:0000256" key="3">
    <source>
        <dbReference type="ARBA" id="ARBA00022723"/>
    </source>
</evidence>
<dbReference type="InterPro" id="IPR008007">
    <property type="entry name" value="Peptidase_M42"/>
</dbReference>
<keyword evidence="4" id="KW-0378">Hydrolase</keyword>
<dbReference type="Gene3D" id="3.40.630.10">
    <property type="entry name" value="Zn peptidases"/>
    <property type="match status" value="1"/>
</dbReference>
<dbReference type="PROSITE" id="PS00758">
    <property type="entry name" value="ARGE_DAPE_CPG2_1"/>
    <property type="match status" value="1"/>
</dbReference>
<organism evidence="9 10">
    <name type="scientific">Virgibacillus tibetensis</name>
    <dbReference type="NCBI Taxonomy" id="3042313"/>
    <lineage>
        <taxon>Bacteria</taxon>
        <taxon>Bacillati</taxon>
        <taxon>Bacillota</taxon>
        <taxon>Bacilli</taxon>
        <taxon>Bacillales</taxon>
        <taxon>Bacillaceae</taxon>
        <taxon>Virgibacillus</taxon>
    </lineage>
</organism>
<protein>
    <submittedName>
        <fullName evidence="9">M20/M25/M40 family metallo-hydrolase</fullName>
    </submittedName>
</protein>
<accession>A0ABU6KBX1</accession>
<keyword evidence="10" id="KW-1185">Reference proteome</keyword>